<name>A0ABV2QHQ2_9MICO</name>
<sequence length="171" mass="16698">MTTTRTRIARTLFIAAALAASPLLVGCGVADNVVNGVMDEAQNRADDALSEAQKQAGDAVSEALGGAGISTDGQLPPGFPADEIPVVGEVKGGASGPDGSGWGVVSTLTSDDFASAQAALEGAGFVSSAVNSDAAGGFGTFTLAPHTVVLTIGTDADGVVTASYVVTVTGN</sequence>
<protein>
    <recommendedName>
        <fullName evidence="4">Secreted protein</fullName>
    </recommendedName>
</protein>
<evidence type="ECO:0000313" key="3">
    <source>
        <dbReference type="Proteomes" id="UP001549257"/>
    </source>
</evidence>
<accession>A0ABV2QHQ2</accession>
<gene>
    <name evidence="2" type="ORF">ABIE21_000066</name>
</gene>
<evidence type="ECO:0000256" key="1">
    <source>
        <dbReference type="SAM" id="SignalP"/>
    </source>
</evidence>
<evidence type="ECO:0008006" key="4">
    <source>
        <dbReference type="Google" id="ProtNLM"/>
    </source>
</evidence>
<dbReference type="RefSeq" id="WP_354022797.1">
    <property type="nucleotide sequence ID" value="NZ_JBEPSJ010000001.1"/>
</dbReference>
<feature type="signal peptide" evidence="1">
    <location>
        <begin position="1"/>
        <end position="30"/>
    </location>
</feature>
<dbReference type="EMBL" id="JBEPSJ010000001">
    <property type="protein sequence ID" value="MET4580576.1"/>
    <property type="molecule type" value="Genomic_DNA"/>
</dbReference>
<evidence type="ECO:0000313" key="2">
    <source>
        <dbReference type="EMBL" id="MET4580576.1"/>
    </source>
</evidence>
<keyword evidence="1" id="KW-0732">Signal</keyword>
<keyword evidence="3" id="KW-1185">Reference proteome</keyword>
<organism evidence="2 3">
    <name type="scientific">Conyzicola nivalis</name>
    <dbReference type="NCBI Taxonomy" id="1477021"/>
    <lineage>
        <taxon>Bacteria</taxon>
        <taxon>Bacillati</taxon>
        <taxon>Actinomycetota</taxon>
        <taxon>Actinomycetes</taxon>
        <taxon>Micrococcales</taxon>
        <taxon>Microbacteriaceae</taxon>
        <taxon>Conyzicola</taxon>
    </lineage>
</organism>
<dbReference type="PROSITE" id="PS51257">
    <property type="entry name" value="PROKAR_LIPOPROTEIN"/>
    <property type="match status" value="1"/>
</dbReference>
<reference evidence="2 3" key="1">
    <citation type="submission" date="2024-06" db="EMBL/GenBank/DDBJ databases">
        <title>Sorghum-associated microbial communities from plants grown in Nebraska, USA.</title>
        <authorList>
            <person name="Schachtman D."/>
        </authorList>
    </citation>
    <scope>NUCLEOTIDE SEQUENCE [LARGE SCALE GENOMIC DNA]</scope>
    <source>
        <strain evidence="2 3">2857</strain>
    </source>
</reference>
<dbReference type="Proteomes" id="UP001549257">
    <property type="component" value="Unassembled WGS sequence"/>
</dbReference>
<comment type="caution">
    <text evidence="2">The sequence shown here is derived from an EMBL/GenBank/DDBJ whole genome shotgun (WGS) entry which is preliminary data.</text>
</comment>
<proteinExistence type="predicted"/>
<feature type="chain" id="PRO_5045807550" description="Secreted protein" evidence="1">
    <location>
        <begin position="31"/>
        <end position="171"/>
    </location>
</feature>